<dbReference type="InterPro" id="IPR021838">
    <property type="entry name" value="DUF3431"/>
</dbReference>
<dbReference type="PANTHER" id="PTHR37490:SF3">
    <property type="entry name" value="DUF3431 DOMAIN CONTAINING PROTEIN"/>
    <property type="match status" value="1"/>
</dbReference>
<dbReference type="OrthoDB" id="426718at2759"/>
<keyword evidence="3" id="KW-1185">Reference proteome</keyword>
<feature type="region of interest" description="Disordered" evidence="1">
    <location>
        <begin position="334"/>
        <end position="393"/>
    </location>
</feature>
<dbReference type="EMBL" id="MU006561">
    <property type="protein sequence ID" value="KAF2751930.1"/>
    <property type="molecule type" value="Genomic_DNA"/>
</dbReference>
<evidence type="ECO:0000313" key="3">
    <source>
        <dbReference type="Proteomes" id="UP000799440"/>
    </source>
</evidence>
<protein>
    <recommendedName>
        <fullName evidence="4">DUF3431 domain-containing protein</fullName>
    </recommendedName>
</protein>
<dbReference type="Pfam" id="PF11913">
    <property type="entry name" value="DUF3431"/>
    <property type="match status" value="1"/>
</dbReference>
<dbReference type="Proteomes" id="UP000799440">
    <property type="component" value="Unassembled WGS sequence"/>
</dbReference>
<feature type="region of interest" description="Disordered" evidence="1">
    <location>
        <begin position="42"/>
        <end position="65"/>
    </location>
</feature>
<organism evidence="2 3">
    <name type="scientific">Sporormia fimetaria CBS 119925</name>
    <dbReference type="NCBI Taxonomy" id="1340428"/>
    <lineage>
        <taxon>Eukaryota</taxon>
        <taxon>Fungi</taxon>
        <taxon>Dikarya</taxon>
        <taxon>Ascomycota</taxon>
        <taxon>Pezizomycotina</taxon>
        <taxon>Dothideomycetes</taxon>
        <taxon>Pleosporomycetidae</taxon>
        <taxon>Pleosporales</taxon>
        <taxon>Sporormiaceae</taxon>
        <taxon>Sporormia</taxon>
    </lineage>
</organism>
<dbReference type="PANTHER" id="PTHR37490">
    <property type="entry name" value="EXPRESSED PROTEIN"/>
    <property type="match status" value="1"/>
</dbReference>
<evidence type="ECO:0008006" key="4">
    <source>
        <dbReference type="Google" id="ProtNLM"/>
    </source>
</evidence>
<accession>A0A6A6VQR3</accession>
<evidence type="ECO:0000256" key="1">
    <source>
        <dbReference type="SAM" id="MobiDB-lite"/>
    </source>
</evidence>
<name>A0A6A6VQR3_9PLEO</name>
<dbReference type="AlphaFoldDB" id="A0A6A6VQR3"/>
<evidence type="ECO:0000313" key="2">
    <source>
        <dbReference type="EMBL" id="KAF2751930.1"/>
    </source>
</evidence>
<proteinExistence type="predicted"/>
<sequence>MLMRSRLPLLAIPVALIFIAVYYSTSIRTSFRETWRDLPQHIGLGDHADTPGAGAQDPDFANWNPRPDFKKGSPMPGDHNYTSTLVIAKIKKEDVAWIDRELPGQQKAVYVADDPTAPLHTPKNKGHEVMVYLTYIIDNYRNLPDVSIFMHAHQTAWHNDDILGFSAPDMVRRLNRARVWREGYINMRCNWGPGCPDWMRPGETKENPNKHEEVLLAKAWSELFPLDKVPEVLAQPCCAQFALSRERIQALPHAMYVWYRNWLLNTRLPDRLSGRVWEYVWQFVFTGQNKYCPAEYICFCDQYGSCFGGKEKYEEFTKLKKELGDREHDLDEWKKKKKQLEKPEPGKDKEFTKEIDRLRPIVDKLKDEARKRGDDPQNRAKELGREWHEGNGF</sequence>
<gene>
    <name evidence="2" type="ORF">M011DRAFT_463424</name>
</gene>
<reference evidence="2" key="1">
    <citation type="journal article" date="2020" name="Stud. Mycol.">
        <title>101 Dothideomycetes genomes: a test case for predicting lifestyles and emergence of pathogens.</title>
        <authorList>
            <person name="Haridas S."/>
            <person name="Albert R."/>
            <person name="Binder M."/>
            <person name="Bloem J."/>
            <person name="Labutti K."/>
            <person name="Salamov A."/>
            <person name="Andreopoulos B."/>
            <person name="Baker S."/>
            <person name="Barry K."/>
            <person name="Bills G."/>
            <person name="Bluhm B."/>
            <person name="Cannon C."/>
            <person name="Castanera R."/>
            <person name="Culley D."/>
            <person name="Daum C."/>
            <person name="Ezra D."/>
            <person name="Gonzalez J."/>
            <person name="Henrissat B."/>
            <person name="Kuo A."/>
            <person name="Liang C."/>
            <person name="Lipzen A."/>
            <person name="Lutzoni F."/>
            <person name="Magnuson J."/>
            <person name="Mondo S."/>
            <person name="Nolan M."/>
            <person name="Ohm R."/>
            <person name="Pangilinan J."/>
            <person name="Park H.-J."/>
            <person name="Ramirez L."/>
            <person name="Alfaro M."/>
            <person name="Sun H."/>
            <person name="Tritt A."/>
            <person name="Yoshinaga Y."/>
            <person name="Zwiers L.-H."/>
            <person name="Turgeon B."/>
            <person name="Goodwin S."/>
            <person name="Spatafora J."/>
            <person name="Crous P."/>
            <person name="Grigoriev I."/>
        </authorList>
    </citation>
    <scope>NUCLEOTIDE SEQUENCE</scope>
    <source>
        <strain evidence="2">CBS 119925</strain>
    </source>
</reference>